<protein>
    <recommendedName>
        <fullName evidence="1">glutathione-specific gamma-glutamylcyclotransferase</fullName>
        <ecNumber evidence="1">4.3.2.7</ecNumber>
    </recommendedName>
</protein>
<dbReference type="EMBL" id="JANCYW010000009">
    <property type="protein sequence ID" value="KAK4536760.1"/>
    <property type="molecule type" value="Genomic_DNA"/>
</dbReference>
<organism evidence="3 4">
    <name type="scientific">Cyanidium caldarium</name>
    <name type="common">Red alga</name>
    <dbReference type="NCBI Taxonomy" id="2771"/>
    <lineage>
        <taxon>Eukaryota</taxon>
        <taxon>Rhodophyta</taxon>
        <taxon>Bangiophyceae</taxon>
        <taxon>Cyanidiales</taxon>
        <taxon>Cyanidiaceae</taxon>
        <taxon>Cyanidium</taxon>
    </lineage>
</organism>
<dbReference type="Proteomes" id="UP001301350">
    <property type="component" value="Unassembled WGS sequence"/>
</dbReference>
<accession>A0AAV9IXF1</accession>
<dbReference type="PANTHER" id="PTHR12192:SF2">
    <property type="entry name" value="GLUTATHIONE-SPECIFIC GAMMA-GLUTAMYLCYCLOTRANSFERASE 2"/>
    <property type="match status" value="1"/>
</dbReference>
<sequence>MNDTISPSPSTLWVFGFGSLIWKPDFPEPPIDARDCYTRGWVRRFWQASTDHRGTPEAPGRVLTLVQADADESTALCRGRAYGFRSAQVQAVLAYLDVREQDGYVRRYIPIWDAHDDTLITAHALVYVADERSERFVKDEQQRRLECIAAVIATARGPSGDNVTYVLRLQQALREMQVTDAHIEQVIERLRHAHHLALYDSHFRA</sequence>
<dbReference type="GO" id="GO:0061928">
    <property type="term" value="F:glutathione specific gamma-glutamylcyclotransferase activity"/>
    <property type="evidence" value="ECO:0007669"/>
    <property type="project" value="UniProtKB-EC"/>
</dbReference>
<evidence type="ECO:0000313" key="4">
    <source>
        <dbReference type="Proteomes" id="UP001301350"/>
    </source>
</evidence>
<keyword evidence="4" id="KW-1185">Reference proteome</keyword>
<proteinExistence type="predicted"/>
<reference evidence="3 4" key="1">
    <citation type="submission" date="2022-07" db="EMBL/GenBank/DDBJ databases">
        <title>Genome-wide signatures of adaptation to extreme environments.</title>
        <authorList>
            <person name="Cho C.H."/>
            <person name="Yoon H.S."/>
        </authorList>
    </citation>
    <scope>NUCLEOTIDE SEQUENCE [LARGE SCALE GENOMIC DNA]</scope>
    <source>
        <strain evidence="3 4">DBV 063 E5</strain>
    </source>
</reference>
<dbReference type="InterPro" id="IPR036568">
    <property type="entry name" value="GGCT-like_sf"/>
</dbReference>
<evidence type="ECO:0000313" key="3">
    <source>
        <dbReference type="EMBL" id="KAK4536760.1"/>
    </source>
</evidence>
<dbReference type="PANTHER" id="PTHR12192">
    <property type="entry name" value="CATION TRANSPORT PROTEIN CHAC-RELATED"/>
    <property type="match status" value="1"/>
</dbReference>
<dbReference type="SUPFAM" id="SSF110857">
    <property type="entry name" value="Gamma-glutamyl cyclotransferase-like"/>
    <property type="match status" value="1"/>
</dbReference>
<dbReference type="InterPro" id="IPR006840">
    <property type="entry name" value="ChaC"/>
</dbReference>
<dbReference type="InterPro" id="IPR013024">
    <property type="entry name" value="GGCT-like"/>
</dbReference>
<dbReference type="EC" id="4.3.2.7" evidence="1"/>
<dbReference type="AlphaFoldDB" id="A0AAV9IXF1"/>
<dbReference type="GO" id="GO:0006751">
    <property type="term" value="P:glutathione catabolic process"/>
    <property type="evidence" value="ECO:0007669"/>
    <property type="project" value="InterPro"/>
</dbReference>
<name>A0AAV9IXF1_CYACA</name>
<dbReference type="GO" id="GO:0005737">
    <property type="term" value="C:cytoplasm"/>
    <property type="evidence" value="ECO:0007669"/>
    <property type="project" value="TreeGrafter"/>
</dbReference>
<evidence type="ECO:0000256" key="1">
    <source>
        <dbReference type="ARBA" id="ARBA00012344"/>
    </source>
</evidence>
<dbReference type="Pfam" id="PF04752">
    <property type="entry name" value="ChaC"/>
    <property type="match status" value="1"/>
</dbReference>
<gene>
    <name evidence="3" type="ORF">CDCA_CDCA09G2785</name>
</gene>
<evidence type="ECO:0000256" key="2">
    <source>
        <dbReference type="ARBA" id="ARBA00023239"/>
    </source>
</evidence>
<comment type="caution">
    <text evidence="3">The sequence shown here is derived from an EMBL/GenBank/DDBJ whole genome shotgun (WGS) entry which is preliminary data.</text>
</comment>
<dbReference type="Gene3D" id="3.10.490.10">
    <property type="entry name" value="Gamma-glutamyl cyclotransferase-like"/>
    <property type="match status" value="1"/>
</dbReference>
<keyword evidence="2" id="KW-0456">Lyase</keyword>
<dbReference type="CDD" id="cd06661">
    <property type="entry name" value="GGCT_like"/>
    <property type="match status" value="1"/>
</dbReference>